<accession>A0A2M6XD57</accession>
<dbReference type="Proteomes" id="UP000228996">
    <property type="component" value="Unassembled WGS sequence"/>
</dbReference>
<dbReference type="SUPFAM" id="SSF56300">
    <property type="entry name" value="Metallo-dependent phosphatases"/>
    <property type="match status" value="1"/>
</dbReference>
<dbReference type="AlphaFoldDB" id="A0A2M6XD57"/>
<gene>
    <name evidence="2" type="ORF">COT44_02325</name>
</gene>
<evidence type="ECO:0000313" key="3">
    <source>
        <dbReference type="Proteomes" id="UP000228996"/>
    </source>
</evidence>
<name>A0A2M6XD57_9BACT</name>
<dbReference type="EMBL" id="PEYO01000013">
    <property type="protein sequence ID" value="PIU03608.1"/>
    <property type="molecule type" value="Genomic_DNA"/>
</dbReference>
<dbReference type="Pfam" id="PF00149">
    <property type="entry name" value="Metallophos"/>
    <property type="match status" value="1"/>
</dbReference>
<dbReference type="InterPro" id="IPR006186">
    <property type="entry name" value="Ser/Thr-sp_prot-phosphatase"/>
</dbReference>
<dbReference type="InterPro" id="IPR050341">
    <property type="entry name" value="PP1_catalytic_subunit"/>
</dbReference>
<dbReference type="InterPro" id="IPR029052">
    <property type="entry name" value="Metallo-depent_PP-like"/>
</dbReference>
<dbReference type="InterPro" id="IPR004843">
    <property type="entry name" value="Calcineurin-like_PHP"/>
</dbReference>
<dbReference type="PANTHER" id="PTHR11668:SF496">
    <property type="entry name" value="SERINE_THREONINE-PROTEIN PHOSPHATASE"/>
    <property type="match status" value="1"/>
</dbReference>
<reference evidence="3" key="1">
    <citation type="submission" date="2017-09" db="EMBL/GenBank/DDBJ databases">
        <title>Depth-based differentiation of microbial function through sediment-hosted aquifers and enrichment of novel symbionts in the deep terrestrial subsurface.</title>
        <authorList>
            <person name="Probst A.J."/>
            <person name="Ladd B."/>
            <person name="Jarett J.K."/>
            <person name="Geller-Mcgrath D.E."/>
            <person name="Sieber C.M.K."/>
            <person name="Emerson J.B."/>
            <person name="Anantharaman K."/>
            <person name="Thomas B.C."/>
            <person name="Malmstrom R."/>
            <person name="Stieglmeier M."/>
            <person name="Klingl A."/>
            <person name="Woyke T."/>
            <person name="Ryan C.M."/>
            <person name="Banfield J.F."/>
        </authorList>
    </citation>
    <scope>NUCLEOTIDE SEQUENCE [LARGE SCALE GENOMIC DNA]</scope>
</reference>
<feature type="domain" description="Serine/threonine specific protein phosphatases" evidence="1">
    <location>
        <begin position="36"/>
        <end position="41"/>
    </location>
</feature>
<proteinExistence type="predicted"/>
<evidence type="ECO:0000259" key="1">
    <source>
        <dbReference type="PROSITE" id="PS00125"/>
    </source>
</evidence>
<comment type="caution">
    <text evidence="2">The sequence shown here is derived from an EMBL/GenBank/DDBJ whole genome shotgun (WGS) entry which is preliminary data.</text>
</comment>
<dbReference type="PROSITE" id="PS00125">
    <property type="entry name" value="SER_THR_PHOSPHATASE"/>
    <property type="match status" value="1"/>
</dbReference>
<sequence>MDRGNGDYADRGTNDVRNLEMVLDLKVRYPQNVVLMRGNHEEYVSLFNKLPVVLVTGNGLVAVHGGIPTEEVVNLQFSSSRVWSERSK</sequence>
<protein>
    <recommendedName>
        <fullName evidence="1">Serine/threonine specific protein phosphatases domain-containing protein</fullName>
    </recommendedName>
</protein>
<dbReference type="Gene3D" id="3.60.21.10">
    <property type="match status" value="1"/>
</dbReference>
<dbReference type="PANTHER" id="PTHR11668">
    <property type="entry name" value="SERINE/THREONINE PROTEIN PHOSPHATASE"/>
    <property type="match status" value="1"/>
</dbReference>
<dbReference type="GO" id="GO:0016787">
    <property type="term" value="F:hydrolase activity"/>
    <property type="evidence" value="ECO:0007669"/>
    <property type="project" value="InterPro"/>
</dbReference>
<evidence type="ECO:0000313" key="2">
    <source>
        <dbReference type="EMBL" id="PIU03608.1"/>
    </source>
</evidence>
<organism evidence="2 3">
    <name type="scientific">Candidatus Shapirobacteria bacterium CG08_land_8_20_14_0_20_39_18</name>
    <dbReference type="NCBI Taxonomy" id="1974883"/>
    <lineage>
        <taxon>Bacteria</taxon>
        <taxon>Candidatus Shapironibacteriota</taxon>
    </lineage>
</organism>